<dbReference type="Pfam" id="PF22614">
    <property type="entry name" value="Slo-like_RCK"/>
    <property type="match status" value="2"/>
</dbReference>
<organism evidence="17 18">
    <name type="scientific">Paraglomus brasilianum</name>
    <dbReference type="NCBI Taxonomy" id="144538"/>
    <lineage>
        <taxon>Eukaryota</taxon>
        <taxon>Fungi</taxon>
        <taxon>Fungi incertae sedis</taxon>
        <taxon>Mucoromycota</taxon>
        <taxon>Glomeromycotina</taxon>
        <taxon>Glomeromycetes</taxon>
        <taxon>Paraglomerales</taxon>
        <taxon>Paraglomeraceae</taxon>
        <taxon>Paraglomus</taxon>
    </lineage>
</organism>
<comment type="catalytic activity">
    <reaction evidence="11">
        <text>K(+)(in) = K(+)(out)</text>
        <dbReference type="Rhea" id="RHEA:29463"/>
        <dbReference type="ChEBI" id="CHEBI:29103"/>
    </reaction>
</comment>
<keyword evidence="3" id="KW-0633">Potassium transport</keyword>
<feature type="domain" description="RCK N-terminal" evidence="16">
    <location>
        <begin position="307"/>
        <end position="425"/>
    </location>
</feature>
<feature type="region of interest" description="Disordered" evidence="12">
    <location>
        <begin position="1"/>
        <end position="41"/>
    </location>
</feature>
<dbReference type="InterPro" id="IPR047871">
    <property type="entry name" value="K_chnl_Slo-like"/>
</dbReference>
<evidence type="ECO:0000256" key="9">
    <source>
        <dbReference type="ARBA" id="ARBA00023136"/>
    </source>
</evidence>
<evidence type="ECO:0000256" key="10">
    <source>
        <dbReference type="ARBA" id="ARBA00023303"/>
    </source>
</evidence>
<dbReference type="GO" id="GO:0005267">
    <property type="term" value="F:potassium channel activity"/>
    <property type="evidence" value="ECO:0007669"/>
    <property type="project" value="UniProtKB-KW"/>
</dbReference>
<keyword evidence="9 13" id="KW-0472">Membrane</keyword>
<feature type="transmembrane region" description="Helical" evidence="13">
    <location>
        <begin position="267"/>
        <end position="284"/>
    </location>
</feature>
<evidence type="ECO:0000256" key="8">
    <source>
        <dbReference type="ARBA" id="ARBA00023065"/>
    </source>
</evidence>
<keyword evidence="6" id="KW-0630">Potassium</keyword>
<evidence type="ECO:0000313" key="17">
    <source>
        <dbReference type="EMBL" id="CAG8488601.1"/>
    </source>
</evidence>
<dbReference type="InterPro" id="IPR003929">
    <property type="entry name" value="K_chnl_BK_asu"/>
</dbReference>
<dbReference type="PANTHER" id="PTHR10027:SF10">
    <property type="entry name" value="SLOWPOKE 2, ISOFORM D"/>
    <property type="match status" value="1"/>
</dbReference>
<evidence type="ECO:0000256" key="5">
    <source>
        <dbReference type="ARBA" id="ARBA00022826"/>
    </source>
</evidence>
<reference evidence="17" key="1">
    <citation type="submission" date="2021-06" db="EMBL/GenBank/DDBJ databases">
        <authorList>
            <person name="Kallberg Y."/>
            <person name="Tangrot J."/>
            <person name="Rosling A."/>
        </authorList>
    </citation>
    <scope>NUCLEOTIDE SEQUENCE</scope>
    <source>
        <strain evidence="17">BR232B</strain>
    </source>
</reference>
<dbReference type="EMBL" id="CAJVPI010000142">
    <property type="protein sequence ID" value="CAG8488601.1"/>
    <property type="molecule type" value="Genomic_DNA"/>
</dbReference>
<keyword evidence="5" id="KW-0631">Potassium channel</keyword>
<dbReference type="Gene3D" id="3.40.50.720">
    <property type="entry name" value="NAD(P)-binding Rossmann-like Domain"/>
    <property type="match status" value="2"/>
</dbReference>
<evidence type="ECO:0000256" key="1">
    <source>
        <dbReference type="ARBA" id="ARBA00004141"/>
    </source>
</evidence>
<dbReference type="Pfam" id="PF03493">
    <property type="entry name" value="BK_channel_a"/>
    <property type="match status" value="1"/>
</dbReference>
<feature type="transmembrane region" description="Helical" evidence="13">
    <location>
        <begin position="138"/>
        <end position="159"/>
    </location>
</feature>
<feature type="transmembrane region" description="Helical" evidence="13">
    <location>
        <begin position="108"/>
        <end position="126"/>
    </location>
</feature>
<dbReference type="Proteomes" id="UP000789739">
    <property type="component" value="Unassembled WGS sequence"/>
</dbReference>
<dbReference type="OrthoDB" id="297496at2759"/>
<feature type="domain" description="Calcium-activated potassium channel BK alpha subunit" evidence="14">
    <location>
        <begin position="446"/>
        <end position="543"/>
    </location>
</feature>
<evidence type="ECO:0000259" key="16">
    <source>
        <dbReference type="Pfam" id="PF22614"/>
    </source>
</evidence>
<evidence type="ECO:0000259" key="15">
    <source>
        <dbReference type="Pfam" id="PF07885"/>
    </source>
</evidence>
<feature type="transmembrane region" description="Helical" evidence="13">
    <location>
        <begin position="78"/>
        <end position="96"/>
    </location>
</feature>
<keyword evidence="10" id="KW-0407">Ion channel</keyword>
<keyword evidence="7 13" id="KW-1133">Transmembrane helix</keyword>
<dbReference type="InterPro" id="IPR013099">
    <property type="entry name" value="K_chnl_dom"/>
</dbReference>
<dbReference type="Gene3D" id="1.10.287.70">
    <property type="match status" value="1"/>
</dbReference>
<evidence type="ECO:0000256" key="2">
    <source>
        <dbReference type="ARBA" id="ARBA00022448"/>
    </source>
</evidence>
<evidence type="ECO:0000256" key="6">
    <source>
        <dbReference type="ARBA" id="ARBA00022958"/>
    </source>
</evidence>
<dbReference type="AlphaFoldDB" id="A0A9N8WFY9"/>
<feature type="compositionally biased region" description="Polar residues" evidence="12">
    <location>
        <begin position="1"/>
        <end position="11"/>
    </location>
</feature>
<name>A0A9N8WFY9_9GLOM</name>
<proteinExistence type="predicted"/>
<dbReference type="SUPFAM" id="SSF81324">
    <property type="entry name" value="Voltage-gated potassium channels"/>
    <property type="match status" value="1"/>
</dbReference>
<feature type="domain" description="Potassium channel" evidence="15">
    <location>
        <begin position="218"/>
        <end position="290"/>
    </location>
</feature>
<feature type="region of interest" description="Disordered" evidence="12">
    <location>
        <begin position="654"/>
        <end position="716"/>
    </location>
</feature>
<evidence type="ECO:0000256" key="11">
    <source>
        <dbReference type="ARBA" id="ARBA00034430"/>
    </source>
</evidence>
<evidence type="ECO:0000256" key="7">
    <source>
        <dbReference type="ARBA" id="ARBA00022989"/>
    </source>
</evidence>
<comment type="subcellular location">
    <subcellularLocation>
        <location evidence="1">Membrane</location>
        <topology evidence="1">Multi-pass membrane protein</topology>
    </subcellularLocation>
</comment>
<keyword evidence="18" id="KW-1185">Reference proteome</keyword>
<evidence type="ECO:0000259" key="14">
    <source>
        <dbReference type="Pfam" id="PF03493"/>
    </source>
</evidence>
<evidence type="ECO:0000256" key="4">
    <source>
        <dbReference type="ARBA" id="ARBA00022692"/>
    </source>
</evidence>
<evidence type="ECO:0000313" key="18">
    <source>
        <dbReference type="Proteomes" id="UP000789739"/>
    </source>
</evidence>
<feature type="transmembrane region" description="Helical" evidence="13">
    <location>
        <begin position="202"/>
        <end position="224"/>
    </location>
</feature>
<evidence type="ECO:0000256" key="3">
    <source>
        <dbReference type="ARBA" id="ARBA00022538"/>
    </source>
</evidence>
<accession>A0A9N8WFY9</accession>
<dbReference type="GO" id="GO:0016020">
    <property type="term" value="C:membrane"/>
    <property type="evidence" value="ECO:0007669"/>
    <property type="project" value="UniProtKB-SubCell"/>
</dbReference>
<feature type="transmembrane region" description="Helical" evidence="13">
    <location>
        <begin position="236"/>
        <end position="255"/>
    </location>
</feature>
<keyword evidence="8" id="KW-0406">Ion transport</keyword>
<gene>
    <name evidence="17" type="ORF">PBRASI_LOCUS1976</name>
</gene>
<protein>
    <submittedName>
        <fullName evidence="17">6584_t:CDS:1</fullName>
    </submittedName>
</protein>
<evidence type="ECO:0000256" key="13">
    <source>
        <dbReference type="SAM" id="Phobius"/>
    </source>
</evidence>
<comment type="caution">
    <text evidence="17">The sequence shown here is derived from an EMBL/GenBank/DDBJ whole genome shotgun (WGS) entry which is preliminary data.</text>
</comment>
<evidence type="ECO:0000256" key="12">
    <source>
        <dbReference type="SAM" id="MobiDB-lite"/>
    </source>
</evidence>
<sequence>MSAHPASTSEPTKPHVTFAPPPKKDKSVPVKRAPMRSRSRSLSSMDFTLKQPIYQPVCQPMWREELAVRLDTSSLGSIWKLFDAFLNIALCLIYVSNTSLLKTTVPPGRVWLEFVVAMLLVIQYTPKFYITEFTSWRSLFTCLSPILTVLAVFPTVVLVRDANFADAPELVFFYPFRFIRCYFSVYDCLVRSEKSVLHIGQVTSKVAIFGSSILFLVLTGSSLLHGVEFVYQDEPITFLDAVFFTTIMLGTVGYLNDIVPHGPVPRLMLLCIFAMGLIFIPYSISKIFILVHSKSPFDKAFRKISLQPHVIIITPTIELPSLKHFLKEFYSLAHGPVTINTKVVILNPADPTERVETFLSDPVYAHRVQYIRGSSLESRSLVKTRAKQASAYFILAKKYTQQSEAIDAENVLKAMALRKYDEGPKLYIQCILPENKIHFESLNPEQIICTDELKLAILAHSCLTPGFSTILYGLTTSFAHETDDEMRVSKENSKLDYDVIEDYLDGLSQSIYTTTMSDHFSGTGFLAVAGRLYEALGVVLFAIGIPKKRSIGKCASHWLYDGDEDDNDFRNYTVLINPGDYVVKGDEIAFVIASNATAIESISTFEEQYPQTQSRHSIIGPPPSERQPLLSVDMLKNNGGGDYFGTIRKVRDQIPRTPSPDHMEYPHKPESVSSARRQRALSTPLALSTDHGAEHHHHHHGHQKSHSHANEYDVGSSHLPDNEHVIPVLENIIDHIILCDYSTTFPRNLDCFVSPLRMSHLERTIPVVILSLARPSTSQWRILSQFDQVYIVQGNPMTREGLDCARVRYAKQAVILSDSTRILKNDGEKIEDAPAMLVFLNIKAMCQNDIDIFVEFVHTDNMKFMSEDSQAIEKHLKAHHSPAFMQGTCFSPSMLDSIICQSFYQPHLVATINQMLFGAPPLHLPSGAMCPALAHSHLFQVAIPGSYVGYEYGSLVKYMLEEKKAVPLGLYRHTVVKCASRTMKELRYVHTCPKYNVTLREDDMIFVFSKKAPVIN</sequence>
<keyword evidence="4 13" id="KW-0812">Transmembrane</keyword>
<feature type="compositionally biased region" description="Basic and acidic residues" evidence="12">
    <location>
        <begin position="654"/>
        <end position="670"/>
    </location>
</feature>
<dbReference type="PANTHER" id="PTHR10027">
    <property type="entry name" value="CALCIUM-ACTIVATED POTASSIUM CHANNEL ALPHA CHAIN"/>
    <property type="match status" value="1"/>
</dbReference>
<feature type="domain" description="RCK N-terminal" evidence="16">
    <location>
        <begin position="734"/>
        <end position="848"/>
    </location>
</feature>
<keyword evidence="2" id="KW-0813">Transport</keyword>
<dbReference type="Pfam" id="PF07885">
    <property type="entry name" value="Ion_trans_2"/>
    <property type="match status" value="1"/>
</dbReference>
<dbReference type="InterPro" id="IPR003148">
    <property type="entry name" value="RCK_N"/>
</dbReference>
<feature type="compositionally biased region" description="Basic residues" evidence="12">
    <location>
        <begin position="694"/>
        <end position="707"/>
    </location>
</feature>